<organism evidence="8 9">
    <name type="scientific">Polyangium spumosum</name>
    <dbReference type="NCBI Taxonomy" id="889282"/>
    <lineage>
        <taxon>Bacteria</taxon>
        <taxon>Pseudomonadati</taxon>
        <taxon>Myxococcota</taxon>
        <taxon>Polyangia</taxon>
        <taxon>Polyangiales</taxon>
        <taxon>Polyangiaceae</taxon>
        <taxon>Polyangium</taxon>
    </lineage>
</organism>
<feature type="transmembrane region" description="Helical" evidence="7">
    <location>
        <begin position="209"/>
        <end position="231"/>
    </location>
</feature>
<evidence type="ECO:0000256" key="1">
    <source>
        <dbReference type="ARBA" id="ARBA00004651"/>
    </source>
</evidence>
<keyword evidence="5 7" id="KW-0472">Membrane</keyword>
<dbReference type="GO" id="GO:0005886">
    <property type="term" value="C:plasma membrane"/>
    <property type="evidence" value="ECO:0007669"/>
    <property type="project" value="UniProtKB-SubCell"/>
</dbReference>
<gene>
    <name evidence="8" type="ORF">GF068_15075</name>
</gene>
<keyword evidence="4 7" id="KW-1133">Transmembrane helix</keyword>
<dbReference type="NCBIfam" id="TIGR00374">
    <property type="entry name" value="flippase-like domain"/>
    <property type="match status" value="1"/>
</dbReference>
<comment type="subcellular location">
    <subcellularLocation>
        <location evidence="1">Cell membrane</location>
        <topology evidence="1">Multi-pass membrane protein</topology>
    </subcellularLocation>
</comment>
<feature type="region of interest" description="Disordered" evidence="6">
    <location>
        <begin position="320"/>
        <end position="341"/>
    </location>
</feature>
<keyword evidence="3 7" id="KW-0812">Transmembrane</keyword>
<accession>A0A6N7PT55</accession>
<feature type="transmembrane region" description="Helical" evidence="7">
    <location>
        <begin position="37"/>
        <end position="56"/>
    </location>
</feature>
<keyword evidence="9" id="KW-1185">Reference proteome</keyword>
<dbReference type="InterPro" id="IPR022791">
    <property type="entry name" value="L-PG_synthase/AglD"/>
</dbReference>
<dbReference type="PANTHER" id="PTHR39087:SF2">
    <property type="entry name" value="UPF0104 MEMBRANE PROTEIN MJ1595"/>
    <property type="match status" value="1"/>
</dbReference>
<dbReference type="PANTHER" id="PTHR39087">
    <property type="entry name" value="UPF0104 MEMBRANE PROTEIN MJ1595"/>
    <property type="match status" value="1"/>
</dbReference>
<evidence type="ECO:0000256" key="3">
    <source>
        <dbReference type="ARBA" id="ARBA00022692"/>
    </source>
</evidence>
<dbReference type="Pfam" id="PF03706">
    <property type="entry name" value="LPG_synthase_TM"/>
    <property type="match status" value="1"/>
</dbReference>
<reference evidence="8 9" key="1">
    <citation type="submission" date="2019-10" db="EMBL/GenBank/DDBJ databases">
        <title>A soil myxobacterium in the family Polyangiaceae.</title>
        <authorList>
            <person name="Li Y."/>
            <person name="Wang J."/>
        </authorList>
    </citation>
    <scope>NUCLEOTIDE SEQUENCE [LARGE SCALE GENOMIC DNA]</scope>
    <source>
        <strain evidence="8 9">DSM 14734</strain>
    </source>
</reference>
<dbReference type="EMBL" id="WJIE01000004">
    <property type="protein sequence ID" value="MRG93244.1"/>
    <property type="molecule type" value="Genomic_DNA"/>
</dbReference>
<evidence type="ECO:0000256" key="4">
    <source>
        <dbReference type="ARBA" id="ARBA00022989"/>
    </source>
</evidence>
<dbReference type="OrthoDB" id="9799911at2"/>
<feature type="transmembrane region" description="Helical" evidence="7">
    <location>
        <begin position="285"/>
        <end position="311"/>
    </location>
</feature>
<proteinExistence type="predicted"/>
<evidence type="ECO:0000313" key="8">
    <source>
        <dbReference type="EMBL" id="MRG93244.1"/>
    </source>
</evidence>
<evidence type="ECO:0000256" key="7">
    <source>
        <dbReference type="SAM" id="Phobius"/>
    </source>
</evidence>
<dbReference type="AlphaFoldDB" id="A0A6N7PT55"/>
<comment type="caution">
    <text evidence="8">The sequence shown here is derived from an EMBL/GenBank/DDBJ whole genome shotgun (WGS) entry which is preliminary data.</text>
</comment>
<feature type="compositionally biased region" description="Polar residues" evidence="6">
    <location>
        <begin position="328"/>
        <end position="341"/>
    </location>
</feature>
<evidence type="ECO:0000256" key="5">
    <source>
        <dbReference type="ARBA" id="ARBA00023136"/>
    </source>
</evidence>
<feature type="transmembrane region" description="Helical" evidence="7">
    <location>
        <begin position="155"/>
        <end position="175"/>
    </location>
</feature>
<sequence length="341" mass="36314">MNNLVRRVVLVMLLGVVLYGALVLYRDANLIAARLSVYAWSTFVIACALAFGNYLLRYLKWEYYLARLDIRGVPKLESLLVFLSGFVLTVTPGKVGEVFKSLILFQLRKIPIERTAPIVIAERVTDLIGVITIIAVGSASFPGGAIWAGFGAFTVIALLVFVSVPAVNGAVIRLLPRLPGPLGRVGGKLAPKINEALGGLRTIVSPAQLVWPTLLSIGAWSLEGIGLWVILRGFAEQASMPLTMFFYSTATLAGALVPVPGGLGVTEKLLEEQMARLGGVEPATATAAMILVRFATLWFAVAVGFAALALLRAKHGAAVLGGEPAPSPSESQRNLLTERTP</sequence>
<keyword evidence="2" id="KW-1003">Cell membrane</keyword>
<evidence type="ECO:0000256" key="2">
    <source>
        <dbReference type="ARBA" id="ARBA00022475"/>
    </source>
</evidence>
<evidence type="ECO:0000313" key="9">
    <source>
        <dbReference type="Proteomes" id="UP000440224"/>
    </source>
</evidence>
<dbReference type="Proteomes" id="UP000440224">
    <property type="component" value="Unassembled WGS sequence"/>
</dbReference>
<name>A0A6N7PT55_9BACT</name>
<dbReference type="RefSeq" id="WP_153820102.1">
    <property type="nucleotide sequence ID" value="NZ_WJIE01000004.1"/>
</dbReference>
<feature type="transmembrane region" description="Helical" evidence="7">
    <location>
        <begin position="243"/>
        <end position="265"/>
    </location>
</feature>
<feature type="transmembrane region" description="Helical" evidence="7">
    <location>
        <begin position="7"/>
        <end position="25"/>
    </location>
</feature>
<evidence type="ECO:0000256" key="6">
    <source>
        <dbReference type="SAM" id="MobiDB-lite"/>
    </source>
</evidence>
<protein>
    <submittedName>
        <fullName evidence="8">Flippase-like domain-containing protein</fullName>
    </submittedName>
</protein>